<evidence type="ECO:0000313" key="2">
    <source>
        <dbReference type="Proteomes" id="UP000218775"/>
    </source>
</evidence>
<organism evidence="1 2">
    <name type="scientific">Aerophobetes bacterium</name>
    <dbReference type="NCBI Taxonomy" id="2030807"/>
    <lineage>
        <taxon>Bacteria</taxon>
        <taxon>Candidatus Aerophobota</taxon>
    </lineage>
</organism>
<gene>
    <name evidence="1" type="ORF">COB21_02585</name>
</gene>
<sequence>MHCQNRLIREKFSIHPKVSFFCLCCAKLILDGGKIRREAFSLFHYQDSALKAVFDVHSPLYSLYCQEKKRGELAQTFLASIVVLLFKEALFSPGTWCYFVMPSKKKHLFTKHSSFFSLYQTIQSQFSPHVRALWPKVSSQIKQGSDWAVKGHGLIEKPESIFILIENYHAREKEEVKQIFRFFKRRYKGAVSMRIYALFS</sequence>
<dbReference type="Proteomes" id="UP000218775">
    <property type="component" value="Unassembled WGS sequence"/>
</dbReference>
<comment type="caution">
    <text evidence="1">The sequence shown here is derived from an EMBL/GenBank/DDBJ whole genome shotgun (WGS) entry which is preliminary data.</text>
</comment>
<dbReference type="AlphaFoldDB" id="A0A2A4X6V8"/>
<evidence type="ECO:0000313" key="1">
    <source>
        <dbReference type="EMBL" id="PCI77777.1"/>
    </source>
</evidence>
<proteinExistence type="predicted"/>
<reference evidence="2" key="1">
    <citation type="submission" date="2017-08" db="EMBL/GenBank/DDBJ databases">
        <title>A dynamic microbial community with high functional redundancy inhabits the cold, oxic subseafloor aquifer.</title>
        <authorList>
            <person name="Tully B.J."/>
            <person name="Wheat C.G."/>
            <person name="Glazer B.T."/>
            <person name="Huber J.A."/>
        </authorList>
    </citation>
    <scope>NUCLEOTIDE SEQUENCE [LARGE SCALE GENOMIC DNA]</scope>
</reference>
<protein>
    <submittedName>
        <fullName evidence="1">Uncharacterized protein</fullName>
    </submittedName>
</protein>
<accession>A0A2A4X6V8</accession>
<dbReference type="EMBL" id="NVUK01000013">
    <property type="protein sequence ID" value="PCI77777.1"/>
    <property type="molecule type" value="Genomic_DNA"/>
</dbReference>
<name>A0A2A4X6V8_UNCAE</name>